<keyword evidence="2" id="KW-1185">Reference proteome</keyword>
<dbReference type="SUPFAM" id="SSF55331">
    <property type="entry name" value="Tautomerase/MIF"/>
    <property type="match status" value="1"/>
</dbReference>
<proteinExistence type="predicted"/>
<dbReference type="InterPro" id="IPR014347">
    <property type="entry name" value="Tautomerase/MIF_sf"/>
</dbReference>
<dbReference type="Proteomes" id="UP000615755">
    <property type="component" value="Unassembled WGS sequence"/>
</dbReference>
<evidence type="ECO:0000313" key="1">
    <source>
        <dbReference type="EMBL" id="MBE0368386.1"/>
    </source>
</evidence>
<evidence type="ECO:0008006" key="3">
    <source>
        <dbReference type="Google" id="ProtNLM"/>
    </source>
</evidence>
<sequence>MPTLTIHTNQTLLPTIKSKLADSLVAITSMYLGKLPTLTNIVIHENCGSWYCNGQSTSEFQFSLNIIITEGTNNPQEKAQWLKHSWQLFEEVFINLHNNPNYISIQEIPATDWGYNGQSQAARLQKQGEHNGV</sequence>
<protein>
    <recommendedName>
        <fullName evidence="3">4-oxalocrotonate tautomerase</fullName>
    </recommendedName>
</protein>
<gene>
    <name evidence="1" type="ORF">PAUR_a1974</name>
</gene>
<evidence type="ECO:0000313" key="2">
    <source>
        <dbReference type="Proteomes" id="UP000615755"/>
    </source>
</evidence>
<organism evidence="1 2">
    <name type="scientific">Pseudoalteromonas aurantia 208</name>
    <dbReference type="NCBI Taxonomy" id="1314867"/>
    <lineage>
        <taxon>Bacteria</taxon>
        <taxon>Pseudomonadati</taxon>
        <taxon>Pseudomonadota</taxon>
        <taxon>Gammaproteobacteria</taxon>
        <taxon>Alteromonadales</taxon>
        <taxon>Pseudoalteromonadaceae</taxon>
        <taxon>Pseudoalteromonas</taxon>
    </lineage>
</organism>
<dbReference type="RefSeq" id="WP_192507676.1">
    <property type="nucleotide sequence ID" value="NZ_AQGV01000012.1"/>
</dbReference>
<name>A0ABR9EBM1_9GAMM</name>
<dbReference type="EMBL" id="AQGV01000012">
    <property type="protein sequence ID" value="MBE0368386.1"/>
    <property type="molecule type" value="Genomic_DNA"/>
</dbReference>
<dbReference type="Gene3D" id="3.30.429.10">
    <property type="entry name" value="Macrophage Migration Inhibitory Factor"/>
    <property type="match status" value="1"/>
</dbReference>
<reference evidence="1 2" key="1">
    <citation type="submission" date="2015-03" db="EMBL/GenBank/DDBJ databases">
        <title>Genome sequence of Pseudoalteromonas aurantia.</title>
        <authorList>
            <person name="Xie B.-B."/>
            <person name="Rong J.-C."/>
            <person name="Qin Q.-L."/>
            <person name="Zhang Y.-Z."/>
        </authorList>
    </citation>
    <scope>NUCLEOTIDE SEQUENCE [LARGE SCALE GENOMIC DNA]</scope>
    <source>
        <strain evidence="1 2">208</strain>
    </source>
</reference>
<comment type="caution">
    <text evidence="1">The sequence shown here is derived from an EMBL/GenBank/DDBJ whole genome shotgun (WGS) entry which is preliminary data.</text>
</comment>
<accession>A0ABR9EBM1</accession>